<reference evidence="9 10" key="1">
    <citation type="submission" date="2018-08" db="EMBL/GenBank/DDBJ databases">
        <title>Chitinophaga sp. K20C18050901, a novel bacterium isolated from forest soil.</title>
        <authorList>
            <person name="Wang C."/>
        </authorList>
    </citation>
    <scope>NUCLEOTIDE SEQUENCE [LARGE SCALE GENOMIC DNA]</scope>
    <source>
        <strain evidence="9 10">K20C18050901</strain>
    </source>
</reference>
<keyword evidence="3" id="KW-1003">Cell membrane</keyword>
<dbReference type="InterPro" id="IPR020846">
    <property type="entry name" value="MFS_dom"/>
</dbReference>
<dbReference type="PANTHER" id="PTHR42718:SF39">
    <property type="entry name" value="ACTINORHODIN TRANSPORTER-RELATED"/>
    <property type="match status" value="1"/>
</dbReference>
<keyword evidence="4 7" id="KW-0812">Transmembrane</keyword>
<dbReference type="GO" id="GO:0005886">
    <property type="term" value="C:plasma membrane"/>
    <property type="evidence" value="ECO:0007669"/>
    <property type="project" value="UniProtKB-SubCell"/>
</dbReference>
<feature type="transmembrane region" description="Helical" evidence="7">
    <location>
        <begin position="297"/>
        <end position="319"/>
    </location>
</feature>
<dbReference type="SUPFAM" id="SSF103473">
    <property type="entry name" value="MFS general substrate transporter"/>
    <property type="match status" value="1"/>
</dbReference>
<keyword evidence="10" id="KW-1185">Reference proteome</keyword>
<evidence type="ECO:0000256" key="4">
    <source>
        <dbReference type="ARBA" id="ARBA00022692"/>
    </source>
</evidence>
<accession>A0A3E1P047</accession>
<evidence type="ECO:0000256" key="5">
    <source>
        <dbReference type="ARBA" id="ARBA00022989"/>
    </source>
</evidence>
<dbReference type="EMBL" id="QTJV01000006">
    <property type="protein sequence ID" value="RFM33515.1"/>
    <property type="molecule type" value="Genomic_DNA"/>
</dbReference>
<keyword evidence="5 7" id="KW-1133">Transmembrane helix</keyword>
<evidence type="ECO:0000256" key="3">
    <source>
        <dbReference type="ARBA" id="ARBA00022475"/>
    </source>
</evidence>
<keyword evidence="2" id="KW-0813">Transport</keyword>
<comment type="caution">
    <text evidence="9">The sequence shown here is derived from an EMBL/GenBank/DDBJ whole genome shotgun (WGS) entry which is preliminary data.</text>
</comment>
<dbReference type="Pfam" id="PF07690">
    <property type="entry name" value="MFS_1"/>
    <property type="match status" value="1"/>
</dbReference>
<dbReference type="InterPro" id="IPR004638">
    <property type="entry name" value="EmrB-like"/>
</dbReference>
<dbReference type="GO" id="GO:0022857">
    <property type="term" value="F:transmembrane transporter activity"/>
    <property type="evidence" value="ECO:0007669"/>
    <property type="project" value="InterPro"/>
</dbReference>
<keyword evidence="6 7" id="KW-0472">Membrane</keyword>
<dbReference type="PROSITE" id="PS50850">
    <property type="entry name" value="MFS"/>
    <property type="match status" value="1"/>
</dbReference>
<feature type="transmembrane region" description="Helical" evidence="7">
    <location>
        <begin position="165"/>
        <end position="185"/>
    </location>
</feature>
<dbReference type="NCBIfam" id="TIGR00711">
    <property type="entry name" value="efflux_EmrB"/>
    <property type="match status" value="1"/>
</dbReference>
<proteinExistence type="predicted"/>
<name>A0A3E1P047_9BACT</name>
<dbReference type="RefSeq" id="WP_116854438.1">
    <property type="nucleotide sequence ID" value="NZ_QTJV01000006.1"/>
</dbReference>
<feature type="transmembrane region" description="Helical" evidence="7">
    <location>
        <begin position="101"/>
        <end position="123"/>
    </location>
</feature>
<feature type="transmembrane region" description="Helical" evidence="7">
    <location>
        <begin position="270"/>
        <end position="291"/>
    </location>
</feature>
<feature type="transmembrane region" description="Helical" evidence="7">
    <location>
        <begin position="231"/>
        <end position="249"/>
    </location>
</feature>
<feature type="transmembrane region" description="Helical" evidence="7">
    <location>
        <begin position="432"/>
        <end position="451"/>
    </location>
</feature>
<evidence type="ECO:0000256" key="6">
    <source>
        <dbReference type="ARBA" id="ARBA00023136"/>
    </source>
</evidence>
<dbReference type="InterPro" id="IPR036259">
    <property type="entry name" value="MFS_trans_sf"/>
</dbReference>
<dbReference type="Proteomes" id="UP000261174">
    <property type="component" value="Unassembled WGS sequence"/>
</dbReference>
<feature type="transmembrane region" description="Helical" evidence="7">
    <location>
        <begin position="358"/>
        <end position="379"/>
    </location>
</feature>
<feature type="transmembrane region" description="Helical" evidence="7">
    <location>
        <begin position="135"/>
        <end position="159"/>
    </location>
</feature>
<dbReference type="PRINTS" id="PR01036">
    <property type="entry name" value="TCRTETB"/>
</dbReference>
<dbReference type="Gene3D" id="1.20.1250.20">
    <property type="entry name" value="MFS general substrate transporter like domains"/>
    <property type="match status" value="1"/>
</dbReference>
<evidence type="ECO:0000313" key="10">
    <source>
        <dbReference type="Proteomes" id="UP000261174"/>
    </source>
</evidence>
<evidence type="ECO:0000313" key="9">
    <source>
        <dbReference type="EMBL" id="RFM33515.1"/>
    </source>
</evidence>
<feature type="transmembrane region" description="Helical" evidence="7">
    <location>
        <begin position="197"/>
        <end position="219"/>
    </location>
</feature>
<feature type="transmembrane region" description="Helical" evidence="7">
    <location>
        <begin position="331"/>
        <end position="352"/>
    </location>
</feature>
<feature type="transmembrane region" description="Helical" evidence="7">
    <location>
        <begin position="76"/>
        <end position="95"/>
    </location>
</feature>
<feature type="transmembrane region" description="Helical" evidence="7">
    <location>
        <begin position="45"/>
        <end position="64"/>
    </location>
</feature>
<dbReference type="CDD" id="cd17321">
    <property type="entry name" value="MFS_MMR_MDR_like"/>
    <property type="match status" value="1"/>
</dbReference>
<evidence type="ECO:0000256" key="2">
    <source>
        <dbReference type="ARBA" id="ARBA00022448"/>
    </source>
</evidence>
<organism evidence="9 10">
    <name type="scientific">Chitinophaga silvisoli</name>
    <dbReference type="NCBI Taxonomy" id="2291814"/>
    <lineage>
        <taxon>Bacteria</taxon>
        <taxon>Pseudomonadati</taxon>
        <taxon>Bacteroidota</taxon>
        <taxon>Chitinophagia</taxon>
        <taxon>Chitinophagales</taxon>
        <taxon>Chitinophagaceae</taxon>
        <taxon>Chitinophaga</taxon>
    </lineage>
</organism>
<dbReference type="Gene3D" id="1.20.1720.10">
    <property type="entry name" value="Multidrug resistance protein D"/>
    <property type="match status" value="1"/>
</dbReference>
<gene>
    <name evidence="9" type="ORF">DXN04_16265</name>
</gene>
<evidence type="ECO:0000256" key="1">
    <source>
        <dbReference type="ARBA" id="ARBA00004651"/>
    </source>
</evidence>
<comment type="subcellular location">
    <subcellularLocation>
        <location evidence="1">Cell membrane</location>
        <topology evidence="1">Multi-pass membrane protein</topology>
    </subcellularLocation>
</comment>
<dbReference type="PANTHER" id="PTHR42718">
    <property type="entry name" value="MAJOR FACILITATOR SUPERFAMILY MULTIDRUG TRANSPORTER MFSC"/>
    <property type="match status" value="1"/>
</dbReference>
<dbReference type="OrthoDB" id="783189at2"/>
<sequence>MKENIRLWSILAVVLVADMLDMLDSTITNVAAPMISKALGGGQELMQWLGAGYALTMGVLLVIGGRLGDKYGRRRLFLIGMGGFTLASLACGLAVSPQMIIIARLVQGAFGALLIPQGMAIMAAHFPREMMTRAFSVFGPVLSIATICGPIFAGFLIHADLFNSGWRAIFLINLVIGTLGFIAAYKMLPKDSGQKDVSIDGIGSVLLGAMMLSLLYGIIEGSANNWQQRSVFIILLGVVLAAFFIWRQAKADNPIIEPTLFRNRGFCAGLLLGFFFFGVVAGLTYLISLFLQLGLGATPFGASIQMVPLSIGIIISSILTPPLIERIGRNIVGIGLIIILVGLGIMFYQLTLTVSNPWAFAPAIFLMGSGMGFCFGTLFDFTIGDINPEEAGSASGSLSAVQQLSSSIGAASITSVFFIAQRYGSINFSMERSFIVIVVAIVLCLLLVRLLPVKTGNVKH</sequence>
<evidence type="ECO:0000259" key="8">
    <source>
        <dbReference type="PROSITE" id="PS50850"/>
    </source>
</evidence>
<dbReference type="AlphaFoldDB" id="A0A3E1P047"/>
<protein>
    <submittedName>
        <fullName evidence="9">MFS transporter</fullName>
    </submittedName>
</protein>
<dbReference type="InterPro" id="IPR011701">
    <property type="entry name" value="MFS"/>
</dbReference>
<evidence type="ECO:0000256" key="7">
    <source>
        <dbReference type="SAM" id="Phobius"/>
    </source>
</evidence>
<feature type="domain" description="Major facilitator superfamily (MFS) profile" evidence="8">
    <location>
        <begin position="10"/>
        <end position="456"/>
    </location>
</feature>